<feature type="chain" id="PRO_5007285268" description="Secreted protein" evidence="2">
    <location>
        <begin position="32"/>
        <end position="98"/>
    </location>
</feature>
<dbReference type="AlphaFoldDB" id="A0A131YIE5"/>
<evidence type="ECO:0008006" key="4">
    <source>
        <dbReference type="Google" id="ProtNLM"/>
    </source>
</evidence>
<feature type="compositionally biased region" description="Low complexity" evidence="1">
    <location>
        <begin position="76"/>
        <end position="85"/>
    </location>
</feature>
<feature type="region of interest" description="Disordered" evidence="1">
    <location>
        <begin position="52"/>
        <end position="98"/>
    </location>
</feature>
<dbReference type="EMBL" id="GEDV01010846">
    <property type="protein sequence ID" value="JAP77711.1"/>
    <property type="molecule type" value="Transcribed_RNA"/>
</dbReference>
<accession>A0A131YIE5</accession>
<keyword evidence="2" id="KW-0732">Signal</keyword>
<organism evidence="3">
    <name type="scientific">Rhipicephalus appendiculatus</name>
    <name type="common">Brown ear tick</name>
    <dbReference type="NCBI Taxonomy" id="34631"/>
    <lineage>
        <taxon>Eukaryota</taxon>
        <taxon>Metazoa</taxon>
        <taxon>Ecdysozoa</taxon>
        <taxon>Arthropoda</taxon>
        <taxon>Chelicerata</taxon>
        <taxon>Arachnida</taxon>
        <taxon>Acari</taxon>
        <taxon>Parasitiformes</taxon>
        <taxon>Ixodida</taxon>
        <taxon>Ixodoidea</taxon>
        <taxon>Ixodidae</taxon>
        <taxon>Rhipicephalinae</taxon>
        <taxon>Rhipicephalus</taxon>
        <taxon>Rhipicephalus</taxon>
    </lineage>
</organism>
<sequence length="98" mass="10809">MSPVLYIKILATLALISLVFLFAQTPTCVLAGKMPPGRSGMLNLRLGEQDYPRRSGLATSNRRHRRRMPKGHAVGLSSSSLPRLSGQRQPSRKLRVQG</sequence>
<name>A0A131YIE5_RHIAP</name>
<evidence type="ECO:0000256" key="1">
    <source>
        <dbReference type="SAM" id="MobiDB-lite"/>
    </source>
</evidence>
<evidence type="ECO:0000313" key="3">
    <source>
        <dbReference type="EMBL" id="JAP77711.1"/>
    </source>
</evidence>
<protein>
    <recommendedName>
        <fullName evidence="4">Secreted protein</fullName>
    </recommendedName>
</protein>
<feature type="compositionally biased region" description="Basic residues" evidence="1">
    <location>
        <begin position="61"/>
        <end position="70"/>
    </location>
</feature>
<evidence type="ECO:0000256" key="2">
    <source>
        <dbReference type="SAM" id="SignalP"/>
    </source>
</evidence>
<reference evidence="3" key="1">
    <citation type="journal article" date="2016" name="Ticks Tick Borne Dis.">
        <title>De novo assembly and annotation of the salivary gland transcriptome of Rhipicephalus appendiculatus male and female ticks during blood feeding.</title>
        <authorList>
            <person name="de Castro M.H."/>
            <person name="de Klerk D."/>
            <person name="Pienaar R."/>
            <person name="Latif A.A."/>
            <person name="Rees D.J."/>
            <person name="Mans B.J."/>
        </authorList>
    </citation>
    <scope>NUCLEOTIDE SEQUENCE</scope>
    <source>
        <tissue evidence="3">Salivary glands</tissue>
    </source>
</reference>
<proteinExistence type="predicted"/>
<feature type="signal peptide" evidence="2">
    <location>
        <begin position="1"/>
        <end position="31"/>
    </location>
</feature>